<evidence type="ECO:0000313" key="2">
    <source>
        <dbReference type="EMBL" id="MFG6463202.1"/>
    </source>
</evidence>
<dbReference type="EMBL" id="JBIGHX010000005">
    <property type="protein sequence ID" value="MFG6463202.1"/>
    <property type="molecule type" value="Genomic_DNA"/>
</dbReference>
<dbReference type="Gene3D" id="2.70.70.10">
    <property type="entry name" value="Glucose Permease (Domain IIA)"/>
    <property type="match status" value="1"/>
</dbReference>
<dbReference type="Pfam" id="PF01551">
    <property type="entry name" value="Peptidase_M23"/>
    <property type="match status" value="1"/>
</dbReference>
<dbReference type="PANTHER" id="PTHR21666:SF287">
    <property type="entry name" value="CYTOPLASMIC MEMBRANE PROTEIN"/>
    <property type="match status" value="1"/>
</dbReference>
<comment type="caution">
    <text evidence="2">The sequence shown here is derived from an EMBL/GenBank/DDBJ whole genome shotgun (WGS) entry which is preliminary data.</text>
</comment>
<sequence>MHASITWPLVSNIIRGSKLNHTFGMVRKNADGTPRPHQGWDFSAKVGEPAYAICDGTVVLVKTGGDYGLRLAFEFELEGTTYYAFYAHLQQVFVAEGATVTRNQLIAKTGNSGNAESLADSEDHLHFEIRTKNPPGLGLKDRVSPLVVFGKCPLNAAIPG</sequence>
<organism evidence="2 3">
    <name type="scientific">Pelomonas lactea</name>
    <dbReference type="NCBI Taxonomy" id="3299030"/>
    <lineage>
        <taxon>Bacteria</taxon>
        <taxon>Pseudomonadati</taxon>
        <taxon>Pseudomonadota</taxon>
        <taxon>Betaproteobacteria</taxon>
        <taxon>Burkholderiales</taxon>
        <taxon>Sphaerotilaceae</taxon>
        <taxon>Roseateles</taxon>
    </lineage>
</organism>
<keyword evidence="2" id="KW-0378">Hydrolase</keyword>
<dbReference type="SUPFAM" id="SSF51261">
    <property type="entry name" value="Duplicated hybrid motif"/>
    <property type="match status" value="1"/>
</dbReference>
<dbReference type="PANTHER" id="PTHR21666">
    <property type="entry name" value="PEPTIDASE-RELATED"/>
    <property type="match status" value="1"/>
</dbReference>
<dbReference type="GO" id="GO:0016787">
    <property type="term" value="F:hydrolase activity"/>
    <property type="evidence" value="ECO:0007669"/>
    <property type="project" value="UniProtKB-KW"/>
</dbReference>
<gene>
    <name evidence="2" type="ORF">ACG04Q_16645</name>
</gene>
<feature type="domain" description="M23ase beta-sheet core" evidence="1">
    <location>
        <begin position="36"/>
        <end position="133"/>
    </location>
</feature>
<dbReference type="CDD" id="cd12797">
    <property type="entry name" value="M23_peptidase"/>
    <property type="match status" value="1"/>
</dbReference>
<dbReference type="EC" id="3.4.24.-" evidence="2"/>
<evidence type="ECO:0000313" key="3">
    <source>
        <dbReference type="Proteomes" id="UP001606302"/>
    </source>
</evidence>
<dbReference type="InterPro" id="IPR011055">
    <property type="entry name" value="Dup_hybrid_motif"/>
</dbReference>
<dbReference type="InterPro" id="IPR016047">
    <property type="entry name" value="M23ase_b-sheet_dom"/>
</dbReference>
<reference evidence="2 3" key="1">
    <citation type="submission" date="2024-08" db="EMBL/GenBank/DDBJ databases">
        <authorList>
            <person name="Lu H."/>
        </authorList>
    </citation>
    <scope>NUCLEOTIDE SEQUENCE [LARGE SCALE GENOMIC DNA]</scope>
    <source>
        <strain evidence="2 3">DXS20W</strain>
    </source>
</reference>
<protein>
    <submittedName>
        <fullName evidence="2">M23 family metallopeptidase</fullName>
        <ecNumber evidence="2">3.4.24.-</ecNumber>
    </submittedName>
</protein>
<dbReference type="InterPro" id="IPR050570">
    <property type="entry name" value="Cell_wall_metabolism_enzyme"/>
</dbReference>
<keyword evidence="3" id="KW-1185">Reference proteome</keyword>
<name>A0ABW7GMZ0_9BURK</name>
<dbReference type="Proteomes" id="UP001606302">
    <property type="component" value="Unassembled WGS sequence"/>
</dbReference>
<evidence type="ECO:0000259" key="1">
    <source>
        <dbReference type="Pfam" id="PF01551"/>
    </source>
</evidence>
<proteinExistence type="predicted"/>
<dbReference type="RefSeq" id="WP_394512123.1">
    <property type="nucleotide sequence ID" value="NZ_JBIGHX010000005.1"/>
</dbReference>
<accession>A0ABW7GMZ0</accession>